<gene>
    <name evidence="2" type="ORF">LCGC14_1212300</name>
</gene>
<sequence length="91" mass="9485">MPLEHTQLTDKNPGGVIDHADGSVTPVKLSDPFTFTATPFTPAEAPTQDYHVANKAYVDGLGAAGQPTVALSLSPRILITLTQTNPTVAVS</sequence>
<reference evidence="2" key="1">
    <citation type="journal article" date="2015" name="Nature">
        <title>Complex archaea that bridge the gap between prokaryotes and eukaryotes.</title>
        <authorList>
            <person name="Spang A."/>
            <person name="Saw J.H."/>
            <person name="Jorgensen S.L."/>
            <person name="Zaremba-Niedzwiedzka K."/>
            <person name="Martijn J."/>
            <person name="Lind A.E."/>
            <person name="van Eijk R."/>
            <person name="Schleper C."/>
            <person name="Guy L."/>
            <person name="Ettema T.J."/>
        </authorList>
    </citation>
    <scope>NUCLEOTIDE SEQUENCE</scope>
</reference>
<comment type="caution">
    <text evidence="2">The sequence shown here is derived from an EMBL/GenBank/DDBJ whole genome shotgun (WGS) entry which is preliminary data.</text>
</comment>
<evidence type="ECO:0000256" key="1">
    <source>
        <dbReference type="SAM" id="MobiDB-lite"/>
    </source>
</evidence>
<name>A0A0F9LDL0_9ZZZZ</name>
<evidence type="ECO:0000313" key="2">
    <source>
        <dbReference type="EMBL" id="KKM93054.1"/>
    </source>
</evidence>
<dbReference type="AlphaFoldDB" id="A0A0F9LDL0"/>
<organism evidence="2">
    <name type="scientific">marine sediment metagenome</name>
    <dbReference type="NCBI Taxonomy" id="412755"/>
    <lineage>
        <taxon>unclassified sequences</taxon>
        <taxon>metagenomes</taxon>
        <taxon>ecological metagenomes</taxon>
    </lineage>
</organism>
<dbReference type="EMBL" id="LAZR01006317">
    <property type="protein sequence ID" value="KKM93054.1"/>
    <property type="molecule type" value="Genomic_DNA"/>
</dbReference>
<proteinExistence type="predicted"/>
<accession>A0A0F9LDL0</accession>
<protein>
    <submittedName>
        <fullName evidence="2">Uncharacterized protein</fullName>
    </submittedName>
</protein>
<feature type="region of interest" description="Disordered" evidence="1">
    <location>
        <begin position="1"/>
        <end position="23"/>
    </location>
</feature>